<keyword evidence="3" id="KW-1185">Reference proteome</keyword>
<dbReference type="InterPro" id="IPR025322">
    <property type="entry name" value="PADRE_dom"/>
</dbReference>
<protein>
    <submittedName>
        <fullName evidence="2">Uncharacterized protein</fullName>
    </submittedName>
</protein>
<dbReference type="PANTHER" id="PTHR33052">
    <property type="entry name" value="DUF4228 DOMAIN PROTEIN-RELATED"/>
    <property type="match status" value="1"/>
</dbReference>
<feature type="compositionally biased region" description="Polar residues" evidence="1">
    <location>
        <begin position="1"/>
        <end position="15"/>
    </location>
</feature>
<dbReference type="Proteomes" id="UP001367508">
    <property type="component" value="Unassembled WGS sequence"/>
</dbReference>
<proteinExistence type="predicted"/>
<accession>A0AAN9JZ81</accession>
<comment type="caution">
    <text evidence="2">The sequence shown here is derived from an EMBL/GenBank/DDBJ whole genome shotgun (WGS) entry which is preliminary data.</text>
</comment>
<dbReference type="Pfam" id="PF14009">
    <property type="entry name" value="PADRE"/>
    <property type="match status" value="1"/>
</dbReference>
<evidence type="ECO:0000313" key="2">
    <source>
        <dbReference type="EMBL" id="KAK7307583.1"/>
    </source>
</evidence>
<organism evidence="2 3">
    <name type="scientific">Canavalia gladiata</name>
    <name type="common">Sword bean</name>
    <name type="synonym">Dolichos gladiatus</name>
    <dbReference type="NCBI Taxonomy" id="3824"/>
    <lineage>
        <taxon>Eukaryota</taxon>
        <taxon>Viridiplantae</taxon>
        <taxon>Streptophyta</taxon>
        <taxon>Embryophyta</taxon>
        <taxon>Tracheophyta</taxon>
        <taxon>Spermatophyta</taxon>
        <taxon>Magnoliopsida</taxon>
        <taxon>eudicotyledons</taxon>
        <taxon>Gunneridae</taxon>
        <taxon>Pentapetalae</taxon>
        <taxon>rosids</taxon>
        <taxon>fabids</taxon>
        <taxon>Fabales</taxon>
        <taxon>Fabaceae</taxon>
        <taxon>Papilionoideae</taxon>
        <taxon>50 kb inversion clade</taxon>
        <taxon>NPAAA clade</taxon>
        <taxon>indigoferoid/millettioid clade</taxon>
        <taxon>Phaseoleae</taxon>
        <taxon>Canavalia</taxon>
    </lineage>
</organism>
<dbReference type="EMBL" id="JAYMYQ010000010">
    <property type="protein sequence ID" value="KAK7307583.1"/>
    <property type="molecule type" value="Genomic_DNA"/>
</dbReference>
<sequence length="141" mass="15268">MGVCASSPSATTKTISAGRKGGVGRRSQSFRGPSSIVVMDMVGGSKEYRQPIPASLVLSENPSCYLCNSESMYIGTCMPRVPDEEYLLPGRIYFLVPLFHSHSPLSLPLLCDLAVKTSSALANPNNYRTDSNRASVHRRSI</sequence>
<feature type="region of interest" description="Disordered" evidence="1">
    <location>
        <begin position="1"/>
        <end position="29"/>
    </location>
</feature>
<dbReference type="AlphaFoldDB" id="A0AAN9JZ81"/>
<gene>
    <name evidence="2" type="ORF">VNO77_40778</name>
</gene>
<name>A0AAN9JZ81_CANGL</name>
<evidence type="ECO:0000256" key="1">
    <source>
        <dbReference type="SAM" id="MobiDB-lite"/>
    </source>
</evidence>
<evidence type="ECO:0000313" key="3">
    <source>
        <dbReference type="Proteomes" id="UP001367508"/>
    </source>
</evidence>
<reference evidence="2 3" key="1">
    <citation type="submission" date="2024-01" db="EMBL/GenBank/DDBJ databases">
        <title>The genomes of 5 underutilized Papilionoideae crops provide insights into root nodulation and disease resistanc.</title>
        <authorList>
            <person name="Jiang F."/>
        </authorList>
    </citation>
    <scope>NUCLEOTIDE SEQUENCE [LARGE SCALE GENOMIC DNA]</scope>
    <source>
        <strain evidence="2">LVBAO_FW01</strain>
        <tissue evidence="2">Leaves</tissue>
    </source>
</reference>